<dbReference type="InterPro" id="IPR011006">
    <property type="entry name" value="CheY-like_superfamily"/>
</dbReference>
<gene>
    <name evidence="4" type="ordered locus">Npun_F5527</name>
</gene>
<dbReference type="SUPFAM" id="SSF52172">
    <property type="entry name" value="CheY-like"/>
    <property type="match status" value="1"/>
</dbReference>
<keyword evidence="4" id="KW-0378">Hydrolase</keyword>
<dbReference type="PANTHER" id="PTHR44591">
    <property type="entry name" value="STRESS RESPONSE REGULATOR PROTEIN 1"/>
    <property type="match status" value="1"/>
</dbReference>
<dbReference type="EC" id="3.1.1.61" evidence="4"/>
<dbReference type="InterPro" id="IPR006847">
    <property type="entry name" value="IF2_N"/>
</dbReference>
<dbReference type="eggNOG" id="COG0745">
    <property type="taxonomic scope" value="Bacteria"/>
</dbReference>
<dbReference type="EMBL" id="CP001037">
    <property type="protein sequence ID" value="ACC83833.1"/>
    <property type="molecule type" value="Genomic_DNA"/>
</dbReference>
<proteinExistence type="predicted"/>
<dbReference type="PROSITE" id="PS50110">
    <property type="entry name" value="RESPONSE_REGULATORY"/>
    <property type="match status" value="1"/>
</dbReference>
<dbReference type="KEGG" id="npu:Npun_F5527"/>
<evidence type="ECO:0000313" key="4">
    <source>
        <dbReference type="EMBL" id="ACC83833.1"/>
    </source>
</evidence>
<feature type="domain" description="Response regulatory" evidence="3">
    <location>
        <begin position="258"/>
        <end position="373"/>
    </location>
</feature>
<reference evidence="5" key="1">
    <citation type="submission" date="2008-04" db="EMBL/GenBank/DDBJ databases">
        <title>Complete sequence of chromosome of Nostoc punctiforme ATCC 29133.</title>
        <authorList>
            <consortium name="US DOE Joint Genome Institute"/>
            <person name="Copeland A."/>
            <person name="Lucas S."/>
            <person name="Lapidus A."/>
            <person name="Glavina del Rio T."/>
            <person name="Dalin E."/>
            <person name="Tice H."/>
            <person name="Pitluck S."/>
            <person name="Chain P."/>
            <person name="Malfatti S."/>
            <person name="Shin M."/>
            <person name="Vergez L."/>
            <person name="Schmutz J."/>
            <person name="Larimer F."/>
            <person name="Land M."/>
            <person name="Hauser L."/>
            <person name="Kyrpides N."/>
            <person name="Kim E."/>
            <person name="Meeks J.C."/>
            <person name="Elhai J."/>
            <person name="Campbell E.L."/>
            <person name="Thiel T."/>
            <person name="Longmire J."/>
            <person name="Potts M."/>
            <person name="Atlas R."/>
        </authorList>
    </citation>
    <scope>NUCLEOTIDE SEQUENCE [LARGE SCALE GENOMIC DNA]</scope>
    <source>
        <strain evidence="5">ATCC 29133 / PCC 73102</strain>
    </source>
</reference>
<evidence type="ECO:0000256" key="1">
    <source>
        <dbReference type="ARBA" id="ARBA00022553"/>
    </source>
</evidence>
<accession>B2J6Q7</accession>
<dbReference type="InterPro" id="IPR001789">
    <property type="entry name" value="Sig_transdc_resp-reg_receiver"/>
</dbReference>
<keyword evidence="5" id="KW-1185">Reference proteome</keyword>
<evidence type="ECO:0000313" key="5">
    <source>
        <dbReference type="Proteomes" id="UP000001191"/>
    </source>
</evidence>
<dbReference type="InterPro" id="IPR050595">
    <property type="entry name" value="Bact_response_regulator"/>
</dbReference>
<dbReference type="EnsemblBacteria" id="ACC83833">
    <property type="protein sequence ID" value="ACC83833"/>
    <property type="gene ID" value="Npun_F5527"/>
</dbReference>
<dbReference type="Proteomes" id="UP000001191">
    <property type="component" value="Chromosome"/>
</dbReference>
<evidence type="ECO:0000256" key="2">
    <source>
        <dbReference type="PROSITE-ProRule" id="PRU00169"/>
    </source>
</evidence>
<dbReference type="GO" id="GO:0003743">
    <property type="term" value="F:translation initiation factor activity"/>
    <property type="evidence" value="ECO:0007669"/>
    <property type="project" value="UniProtKB-KW"/>
</dbReference>
<sequence>MKPEVASRRIESFGQRFGETHLYLAYHAAFPLALTPDLLYRLWANFQQDINHEVLNIPWMAVADLLLSSLCDEVGHELYEMDTAVRNALLKELRENPRFGEKRINELSDFLLTYVRQQLDSYDPDIRDFAQAQKWTALAYTRPSEAARDLASVLARLKLEEKAEWVRMALLVETFAEPLAEFQPLLIYARGMANFVCGYQERATTEITGLLANQEPQLQIAGVNLPIPEQIANSFEEVRSINQFSTNLTSSQLPSTVRILAVDDVADNLILIQTVLESEGYQIDLAADGTTALSLVKESPPDLIILDVKMPEMDGYEVTRRIRNNHNLPYIPILLISAYFEASVVQGLDIGANDFIRKPIDVDELLARVRSLLRLKKMIGKSDKIEDTVESTFYNIQNNPLSNPLFISTYNNEIKDIKVKVRLYNLAKELNVDSRDIMTICKSLGIEVKSHSSTISNTDVQRIRAAFSNYLKAFAQSFPTEPITETETLKDSLISQNGLNCSLLGELLTIKNGKKLIKKPHD</sequence>
<dbReference type="SMART" id="SM00448">
    <property type="entry name" value="REC"/>
    <property type="match status" value="1"/>
</dbReference>
<name>B2J6Q7_NOSP7</name>
<keyword evidence="4" id="KW-0396">Initiation factor</keyword>
<dbReference type="AlphaFoldDB" id="B2J6Q7"/>
<dbReference type="HOGENOM" id="CLU_521607_0_0_3"/>
<feature type="modified residue" description="4-aspartylphosphate" evidence="2">
    <location>
        <position position="307"/>
    </location>
</feature>
<keyword evidence="1 2" id="KW-0597">Phosphoprotein</keyword>
<dbReference type="STRING" id="63737.Npun_F5527"/>
<dbReference type="Pfam" id="PF04760">
    <property type="entry name" value="IF2_N"/>
    <property type="match status" value="1"/>
</dbReference>
<dbReference type="GO" id="GO:0000160">
    <property type="term" value="P:phosphorelay signal transduction system"/>
    <property type="evidence" value="ECO:0007669"/>
    <property type="project" value="InterPro"/>
</dbReference>
<dbReference type="OrthoDB" id="418136at2"/>
<dbReference type="Gene3D" id="3.40.50.2300">
    <property type="match status" value="1"/>
</dbReference>
<organism evidence="4 5">
    <name type="scientific">Nostoc punctiforme (strain ATCC 29133 / PCC 73102)</name>
    <dbReference type="NCBI Taxonomy" id="63737"/>
    <lineage>
        <taxon>Bacteria</taxon>
        <taxon>Bacillati</taxon>
        <taxon>Cyanobacteriota</taxon>
        <taxon>Cyanophyceae</taxon>
        <taxon>Nostocales</taxon>
        <taxon>Nostocaceae</taxon>
        <taxon>Nostoc</taxon>
    </lineage>
</organism>
<dbReference type="PANTHER" id="PTHR44591:SF3">
    <property type="entry name" value="RESPONSE REGULATORY DOMAIN-CONTAINING PROTEIN"/>
    <property type="match status" value="1"/>
</dbReference>
<keyword evidence="4" id="KW-0648">Protein biosynthesis</keyword>
<dbReference type="Pfam" id="PF00072">
    <property type="entry name" value="Response_reg"/>
    <property type="match status" value="1"/>
</dbReference>
<dbReference type="GO" id="GO:0008984">
    <property type="term" value="F:protein-glutamate methylesterase activity"/>
    <property type="evidence" value="ECO:0007669"/>
    <property type="project" value="UniProtKB-EC"/>
</dbReference>
<protein>
    <submittedName>
        <fullName evidence="4">Response regulator receiver modulated translation initiation factor IF-2</fullName>
        <ecNumber evidence="4">3.1.1.61</ecNumber>
    </submittedName>
</protein>
<evidence type="ECO:0000259" key="3">
    <source>
        <dbReference type="PROSITE" id="PS50110"/>
    </source>
</evidence>
<reference evidence="4 5" key="2">
    <citation type="journal article" date="2013" name="Plant Physiol.">
        <title>A Nostoc punctiforme Sugar Transporter Necessary to Establish a Cyanobacterium-Plant Symbiosis.</title>
        <authorList>
            <person name="Ekman M."/>
            <person name="Picossi S."/>
            <person name="Campbell E.L."/>
            <person name="Meeks J.C."/>
            <person name="Flores E."/>
        </authorList>
    </citation>
    <scope>NUCLEOTIDE SEQUENCE [LARGE SCALE GENOMIC DNA]</scope>
    <source>
        <strain evidence="5">ATCC 29133 / PCC 73102</strain>
    </source>
</reference>
<dbReference type="Gene3D" id="1.10.10.2480">
    <property type="match status" value="1"/>
</dbReference>